<keyword evidence="3" id="KW-1185">Reference proteome</keyword>
<feature type="non-terminal residue" evidence="2">
    <location>
        <position position="1"/>
    </location>
</feature>
<reference evidence="2 3" key="1">
    <citation type="submission" date="2020-02" db="EMBL/GenBank/DDBJ databases">
        <title>Draft genome sequence of Haematococcus lacustris strain NIES-144.</title>
        <authorList>
            <person name="Morimoto D."/>
            <person name="Nakagawa S."/>
            <person name="Yoshida T."/>
            <person name="Sawayama S."/>
        </authorList>
    </citation>
    <scope>NUCLEOTIDE SEQUENCE [LARGE SCALE GENOMIC DNA]</scope>
    <source>
        <strain evidence="2 3">NIES-144</strain>
    </source>
</reference>
<protein>
    <submittedName>
        <fullName evidence="2">Uncharacterized protein</fullName>
    </submittedName>
</protein>
<dbReference type="EMBL" id="BLLF01001940">
    <property type="protein sequence ID" value="GFH21965.1"/>
    <property type="molecule type" value="Genomic_DNA"/>
</dbReference>
<evidence type="ECO:0000313" key="2">
    <source>
        <dbReference type="EMBL" id="GFH21965.1"/>
    </source>
</evidence>
<proteinExistence type="predicted"/>
<accession>A0A699ZJ08</accession>
<sequence length="61" mass="6752">MLYPYPPVEPLHFSTAVKDRAHQAPDPGPLRHAAHRVQPPARQHMSTLTCQESSLPNQVSG</sequence>
<organism evidence="2 3">
    <name type="scientific">Haematococcus lacustris</name>
    <name type="common">Green alga</name>
    <name type="synonym">Haematococcus pluvialis</name>
    <dbReference type="NCBI Taxonomy" id="44745"/>
    <lineage>
        <taxon>Eukaryota</taxon>
        <taxon>Viridiplantae</taxon>
        <taxon>Chlorophyta</taxon>
        <taxon>core chlorophytes</taxon>
        <taxon>Chlorophyceae</taxon>
        <taxon>CS clade</taxon>
        <taxon>Chlamydomonadales</taxon>
        <taxon>Haematococcaceae</taxon>
        <taxon>Haematococcus</taxon>
    </lineage>
</organism>
<evidence type="ECO:0000256" key="1">
    <source>
        <dbReference type="SAM" id="MobiDB-lite"/>
    </source>
</evidence>
<feature type="region of interest" description="Disordered" evidence="1">
    <location>
        <begin position="17"/>
        <end position="61"/>
    </location>
</feature>
<comment type="caution">
    <text evidence="2">The sequence shown here is derived from an EMBL/GenBank/DDBJ whole genome shotgun (WGS) entry which is preliminary data.</text>
</comment>
<name>A0A699ZJ08_HAELA</name>
<gene>
    <name evidence="2" type="ORF">HaLaN_19357</name>
</gene>
<dbReference type="AlphaFoldDB" id="A0A699ZJ08"/>
<dbReference type="Proteomes" id="UP000485058">
    <property type="component" value="Unassembled WGS sequence"/>
</dbReference>
<evidence type="ECO:0000313" key="3">
    <source>
        <dbReference type="Proteomes" id="UP000485058"/>
    </source>
</evidence>
<feature type="compositionally biased region" description="Polar residues" evidence="1">
    <location>
        <begin position="44"/>
        <end position="61"/>
    </location>
</feature>